<keyword evidence="2" id="KW-1003">Cell membrane</keyword>
<evidence type="ECO:0000256" key="2">
    <source>
        <dbReference type="ARBA" id="ARBA00022475"/>
    </source>
</evidence>
<keyword evidence="4 6" id="KW-1133">Transmembrane helix</keyword>
<dbReference type="InterPro" id="IPR038078">
    <property type="entry name" value="PhoU-like_sf"/>
</dbReference>
<feature type="transmembrane region" description="Helical" evidence="6">
    <location>
        <begin position="49"/>
        <end position="74"/>
    </location>
</feature>
<evidence type="ECO:0000313" key="9">
    <source>
        <dbReference type="Proteomes" id="UP000263486"/>
    </source>
</evidence>
<gene>
    <name evidence="8" type="ORF">DYH56_01715</name>
</gene>
<feature type="transmembrane region" description="Helical" evidence="6">
    <location>
        <begin position="111"/>
        <end position="128"/>
    </location>
</feature>
<evidence type="ECO:0000256" key="5">
    <source>
        <dbReference type="ARBA" id="ARBA00023136"/>
    </source>
</evidence>
<dbReference type="InterPro" id="IPR004633">
    <property type="entry name" value="NaPi_cotrn-rel/YqeW-like"/>
</dbReference>
<dbReference type="EMBL" id="QUAJ01000002">
    <property type="protein sequence ID" value="REI42890.1"/>
    <property type="molecule type" value="Genomic_DNA"/>
</dbReference>
<evidence type="ECO:0000256" key="6">
    <source>
        <dbReference type="SAM" id="Phobius"/>
    </source>
</evidence>
<protein>
    <submittedName>
        <fullName evidence="8">Na/Pi cotransporter family protein</fullName>
    </submittedName>
</protein>
<proteinExistence type="predicted"/>
<dbReference type="PANTHER" id="PTHR10010:SF46">
    <property type="entry name" value="SODIUM-DEPENDENT PHOSPHATE TRANSPORT PROTEIN 2B"/>
    <property type="match status" value="1"/>
</dbReference>
<keyword evidence="3 6" id="KW-0812">Transmembrane</keyword>
<feature type="transmembrane region" description="Helical" evidence="6">
    <location>
        <begin position="280"/>
        <end position="305"/>
    </location>
</feature>
<keyword evidence="5 6" id="KW-0472">Membrane</keyword>
<keyword evidence="9" id="KW-1185">Reference proteome</keyword>
<feature type="transmembrane region" description="Helical" evidence="6">
    <location>
        <begin position="86"/>
        <end position="105"/>
    </location>
</feature>
<dbReference type="Pfam" id="PF02690">
    <property type="entry name" value="Na_Pi_cotrans"/>
    <property type="match status" value="2"/>
</dbReference>
<organism evidence="8 9">
    <name type="scientific">Psychrilyobacter piezotolerans</name>
    <dbReference type="NCBI Taxonomy" id="2293438"/>
    <lineage>
        <taxon>Bacteria</taxon>
        <taxon>Fusobacteriati</taxon>
        <taxon>Fusobacteriota</taxon>
        <taxon>Fusobacteriia</taxon>
        <taxon>Fusobacteriales</taxon>
        <taxon>Fusobacteriaceae</taxon>
        <taxon>Psychrilyobacter</taxon>
    </lineage>
</organism>
<dbReference type="Gene3D" id="1.20.58.220">
    <property type="entry name" value="Phosphate transport system protein phou homolog 2, domain 2"/>
    <property type="match status" value="1"/>
</dbReference>
<accession>A0ABX9KKJ0</accession>
<evidence type="ECO:0000256" key="3">
    <source>
        <dbReference type="ARBA" id="ARBA00022692"/>
    </source>
</evidence>
<feature type="transmembrane region" description="Helical" evidence="6">
    <location>
        <begin position="179"/>
        <end position="206"/>
    </location>
</feature>
<feature type="transmembrane region" description="Helical" evidence="6">
    <location>
        <begin position="246"/>
        <end position="268"/>
    </location>
</feature>
<dbReference type="RefSeq" id="WP_114641122.1">
    <property type="nucleotide sequence ID" value="NZ_JAACIO010000002.1"/>
</dbReference>
<dbReference type="PANTHER" id="PTHR10010">
    <property type="entry name" value="SOLUTE CARRIER FAMILY 34 SODIUM PHOSPHATE , MEMBER 2-RELATED"/>
    <property type="match status" value="1"/>
</dbReference>
<reference evidence="8 9" key="1">
    <citation type="submission" date="2018-08" db="EMBL/GenBank/DDBJ databases">
        <title>Draft genome sequence of Psychrilyobacter sp. strain SD5 isolated from Black Sea water.</title>
        <authorList>
            <person name="Yadav S."/>
            <person name="Villanueva L."/>
            <person name="Damste J.S.S."/>
        </authorList>
    </citation>
    <scope>NUCLEOTIDE SEQUENCE [LARGE SCALE GENOMIC DNA]</scope>
    <source>
        <strain evidence="8 9">SD5</strain>
    </source>
</reference>
<dbReference type="Proteomes" id="UP000263486">
    <property type="component" value="Unassembled WGS sequence"/>
</dbReference>
<dbReference type="InterPro" id="IPR003841">
    <property type="entry name" value="Na/Pi_transpt"/>
</dbReference>
<feature type="transmembrane region" description="Helical" evidence="6">
    <location>
        <begin position="218"/>
        <end position="239"/>
    </location>
</feature>
<evidence type="ECO:0000259" key="7">
    <source>
        <dbReference type="Pfam" id="PF01895"/>
    </source>
</evidence>
<feature type="domain" description="PhoU" evidence="7">
    <location>
        <begin position="460"/>
        <end position="540"/>
    </location>
</feature>
<evidence type="ECO:0000256" key="1">
    <source>
        <dbReference type="ARBA" id="ARBA00004651"/>
    </source>
</evidence>
<evidence type="ECO:0000256" key="4">
    <source>
        <dbReference type="ARBA" id="ARBA00022989"/>
    </source>
</evidence>
<feature type="transmembrane region" description="Helical" evidence="6">
    <location>
        <begin position="7"/>
        <end position="29"/>
    </location>
</feature>
<comment type="caution">
    <text evidence="8">The sequence shown here is derived from an EMBL/GenBank/DDBJ whole genome shotgun (WGS) entry which is preliminary data.</text>
</comment>
<dbReference type="NCBIfam" id="TIGR00704">
    <property type="entry name" value="NaPi_cotrn_rel"/>
    <property type="match status" value="1"/>
</dbReference>
<dbReference type="Pfam" id="PF01895">
    <property type="entry name" value="PhoU"/>
    <property type="match status" value="1"/>
</dbReference>
<dbReference type="NCBIfam" id="NF037997">
    <property type="entry name" value="Na_Pi_symport"/>
    <property type="match status" value="1"/>
</dbReference>
<comment type="subcellular location">
    <subcellularLocation>
        <location evidence="1">Cell membrane</location>
        <topology evidence="1">Multi-pass membrane protein</topology>
    </subcellularLocation>
</comment>
<evidence type="ECO:0000313" key="8">
    <source>
        <dbReference type="EMBL" id="REI42890.1"/>
    </source>
</evidence>
<dbReference type="SUPFAM" id="SSF109755">
    <property type="entry name" value="PhoU-like"/>
    <property type="match status" value="1"/>
</dbReference>
<dbReference type="InterPro" id="IPR026022">
    <property type="entry name" value="PhoU_dom"/>
</dbReference>
<sequence>MGNALNIMLNVVGGLGIFLYGMENMAHAMQKVAGDKLKNVIAIVTKNRFLGVLVGIIITILVQSSSVTTVMVIGFVNASLMNLTQALGVILGANIGTTAVGWLLILKVGKYGLPLAGIGAIIGMFAKTEKGKEKSKLMMGIGLIFFGMELMKNGFEPLRAMPEFVEMFQKFHVTGIGSAFLVAMVGAFLTAVVQASAATLGITIMLASQGLIDAQTGVAIVMGLNVGTTITAFLASFGAKANAKRAAYAHTIINIFGLLWVLPIYGIYTNMIGHIVDPSVNISGFLAAAHTIFNVTNAILFIFLLTPLANFLKKLIPDDEVKVKKYTHLDVRMLETPTLAIEQTKAEVGSIGEDIKLSLEMVKKVIDKNLSKNSDEIAEVFRIEEKADMVQKEVAELNSQILGLDIEQHFVMVTRKNIAICDQYESLTDYAERIMKVYSRLKENDLVLNKYKKEDIFMLHDAVADFFELVNNAYITNNADITMEAVKKSTDITNMYRKARKSHLDRMAREKPKPMLSTGHMDILNYYRRLSDHMLTVVEIMNI</sequence>
<name>A0ABX9KKJ0_9FUSO</name>